<name>A0A1Y5S927_9RHOB</name>
<dbReference type="InterPro" id="IPR000630">
    <property type="entry name" value="Ribosomal_uS8"/>
</dbReference>
<evidence type="ECO:0000256" key="3">
    <source>
        <dbReference type="ARBA" id="ARBA00023274"/>
    </source>
</evidence>
<dbReference type="Gene3D" id="3.30.1490.10">
    <property type="match status" value="1"/>
</dbReference>
<accession>A0A1Y5S927</accession>
<dbReference type="EMBL" id="FWFW01000003">
    <property type="protein sequence ID" value="SLN32808.1"/>
    <property type="molecule type" value="Genomic_DNA"/>
</dbReference>
<dbReference type="InterPro" id="IPR035987">
    <property type="entry name" value="Ribosomal_uS8_sf"/>
</dbReference>
<dbReference type="InterPro" id="IPR047863">
    <property type="entry name" value="Ribosomal_uS8_CS"/>
</dbReference>
<comment type="function">
    <text evidence="6">One of the primary rRNA binding proteins, it binds directly to 16S rRNA central domain where it helps coordinate assembly of the platform of the 30S subunit.</text>
</comment>
<evidence type="ECO:0000256" key="5">
    <source>
        <dbReference type="ARBA" id="ARBA00046740"/>
    </source>
</evidence>
<keyword evidence="3 6" id="KW-0687">Ribonucleoprotein</keyword>
<reference evidence="8 9" key="1">
    <citation type="submission" date="2017-03" db="EMBL/GenBank/DDBJ databases">
        <authorList>
            <person name="Afonso C.L."/>
            <person name="Miller P.J."/>
            <person name="Scott M.A."/>
            <person name="Spackman E."/>
            <person name="Goraichik I."/>
            <person name="Dimitrov K.M."/>
            <person name="Suarez D.L."/>
            <person name="Swayne D.E."/>
        </authorList>
    </citation>
    <scope>NUCLEOTIDE SEQUENCE [LARGE SCALE GENOMIC DNA]</scope>
    <source>
        <strain evidence="8 9">CECT 7971</strain>
    </source>
</reference>
<gene>
    <name evidence="6 8" type="primary">rpsH</name>
    <name evidence="8" type="ORF">PAM7971_01344</name>
</gene>
<dbReference type="RefSeq" id="WP_085848225.1">
    <property type="nucleotide sequence ID" value="NZ_FNZV01000006.1"/>
</dbReference>
<keyword evidence="6" id="KW-0694">RNA-binding</keyword>
<evidence type="ECO:0000313" key="8">
    <source>
        <dbReference type="EMBL" id="SLN32808.1"/>
    </source>
</evidence>
<dbReference type="GO" id="GO:0006412">
    <property type="term" value="P:translation"/>
    <property type="evidence" value="ECO:0007669"/>
    <property type="project" value="UniProtKB-UniRule"/>
</dbReference>
<dbReference type="Gene3D" id="3.30.1370.30">
    <property type="match status" value="1"/>
</dbReference>
<dbReference type="SUPFAM" id="SSF56047">
    <property type="entry name" value="Ribosomal protein S8"/>
    <property type="match status" value="1"/>
</dbReference>
<dbReference type="NCBIfam" id="NF001109">
    <property type="entry name" value="PRK00136.1"/>
    <property type="match status" value="1"/>
</dbReference>
<sequence>MNDPIGDMLTRIRNSQMRGKSVVSTPASKLRAWVLDVLLDEGYIRGYEKGTNEVGHPTLEISLKYFEGTPVIREVKRVSKPGRRVYLGVKDIPTVRQGLGLSIVSTPKGVMSDANARANNVGGEVLCTVF</sequence>
<evidence type="ECO:0000256" key="1">
    <source>
        <dbReference type="ARBA" id="ARBA00006471"/>
    </source>
</evidence>
<proteinExistence type="inferred from homology"/>
<evidence type="ECO:0000256" key="6">
    <source>
        <dbReference type="HAMAP-Rule" id="MF_01302"/>
    </source>
</evidence>
<dbReference type="FunFam" id="3.30.1490.10:FF:000001">
    <property type="entry name" value="30S ribosomal protein S8"/>
    <property type="match status" value="1"/>
</dbReference>
<dbReference type="Proteomes" id="UP000193307">
    <property type="component" value="Unassembled WGS sequence"/>
</dbReference>
<comment type="subunit">
    <text evidence="5 6">Part of the 30S ribosomal subunit. Contacts proteins S5 and S12.</text>
</comment>
<comment type="similarity">
    <text evidence="1 6 7">Belongs to the universal ribosomal protein uS8 family.</text>
</comment>
<dbReference type="Pfam" id="PF00410">
    <property type="entry name" value="Ribosomal_S8"/>
    <property type="match status" value="1"/>
</dbReference>
<evidence type="ECO:0000256" key="4">
    <source>
        <dbReference type="ARBA" id="ARBA00035258"/>
    </source>
</evidence>
<dbReference type="OrthoDB" id="9802617at2"/>
<dbReference type="PANTHER" id="PTHR11758">
    <property type="entry name" value="40S RIBOSOMAL PROTEIN S15A"/>
    <property type="match status" value="1"/>
</dbReference>
<evidence type="ECO:0000256" key="7">
    <source>
        <dbReference type="RuleBase" id="RU003660"/>
    </source>
</evidence>
<dbReference type="GO" id="GO:0005737">
    <property type="term" value="C:cytoplasm"/>
    <property type="evidence" value="ECO:0007669"/>
    <property type="project" value="UniProtKB-ARBA"/>
</dbReference>
<keyword evidence="9" id="KW-1185">Reference proteome</keyword>
<dbReference type="GO" id="GO:0005840">
    <property type="term" value="C:ribosome"/>
    <property type="evidence" value="ECO:0007669"/>
    <property type="project" value="UniProtKB-KW"/>
</dbReference>
<evidence type="ECO:0000313" key="9">
    <source>
        <dbReference type="Proteomes" id="UP000193307"/>
    </source>
</evidence>
<keyword evidence="2 6" id="KW-0689">Ribosomal protein</keyword>
<protein>
    <recommendedName>
        <fullName evidence="4 6">Small ribosomal subunit protein uS8</fullName>
    </recommendedName>
</protein>
<dbReference type="PROSITE" id="PS00053">
    <property type="entry name" value="RIBOSOMAL_S8"/>
    <property type="match status" value="1"/>
</dbReference>
<keyword evidence="6" id="KW-0699">rRNA-binding</keyword>
<dbReference type="AlphaFoldDB" id="A0A1Y5S927"/>
<dbReference type="HAMAP" id="MF_01302_B">
    <property type="entry name" value="Ribosomal_uS8_B"/>
    <property type="match status" value="1"/>
</dbReference>
<dbReference type="STRING" id="658057.SAMN04488032_106209"/>
<evidence type="ECO:0000256" key="2">
    <source>
        <dbReference type="ARBA" id="ARBA00022980"/>
    </source>
</evidence>
<dbReference type="GO" id="GO:0003735">
    <property type="term" value="F:structural constituent of ribosome"/>
    <property type="evidence" value="ECO:0007669"/>
    <property type="project" value="InterPro"/>
</dbReference>
<organism evidence="8 9">
    <name type="scientific">Pacificibacter marinus</name>
    <dbReference type="NCBI Taxonomy" id="658057"/>
    <lineage>
        <taxon>Bacteria</taxon>
        <taxon>Pseudomonadati</taxon>
        <taxon>Pseudomonadota</taxon>
        <taxon>Alphaproteobacteria</taxon>
        <taxon>Rhodobacterales</taxon>
        <taxon>Roseobacteraceae</taxon>
        <taxon>Pacificibacter</taxon>
    </lineage>
</organism>
<dbReference type="GO" id="GO:1990904">
    <property type="term" value="C:ribonucleoprotein complex"/>
    <property type="evidence" value="ECO:0007669"/>
    <property type="project" value="UniProtKB-KW"/>
</dbReference>
<dbReference type="GO" id="GO:0019843">
    <property type="term" value="F:rRNA binding"/>
    <property type="evidence" value="ECO:0007669"/>
    <property type="project" value="UniProtKB-UniRule"/>
</dbReference>